<dbReference type="InterPro" id="IPR005118">
    <property type="entry name" value="TRCF_C"/>
</dbReference>
<keyword evidence="2 9" id="KW-0547">Nucleotide-binding</keyword>
<dbReference type="InterPro" id="IPR027417">
    <property type="entry name" value="P-loop_NTPase"/>
</dbReference>
<comment type="function">
    <text evidence="9">Couples transcription and DNA repair by recognizing RNA polymerase (RNAP) stalled at DNA lesions. Mediates ATP-dependent release of RNAP and its truncated transcript from the DNA, and recruitment of nucleotide excision repair machinery to the damaged site.</text>
</comment>
<name>A0A7I8CYC8_9FIRM</name>
<dbReference type="RefSeq" id="WP_215533349.1">
    <property type="nucleotide sequence ID" value="NZ_AP023321.1"/>
</dbReference>
<evidence type="ECO:0000256" key="3">
    <source>
        <dbReference type="ARBA" id="ARBA00022763"/>
    </source>
</evidence>
<keyword evidence="4 9" id="KW-0378">Hydrolase</keyword>
<evidence type="ECO:0000256" key="7">
    <source>
        <dbReference type="ARBA" id="ARBA00023125"/>
    </source>
</evidence>
<dbReference type="KEGG" id="sman:C12CBH8_01200"/>
<dbReference type="PROSITE" id="PS51192">
    <property type="entry name" value="HELICASE_ATP_BIND_1"/>
    <property type="match status" value="1"/>
</dbReference>
<dbReference type="GO" id="GO:0000716">
    <property type="term" value="P:transcription-coupled nucleotide-excision repair, DNA damage recognition"/>
    <property type="evidence" value="ECO:0007669"/>
    <property type="project" value="UniProtKB-UniRule"/>
</dbReference>
<evidence type="ECO:0000313" key="13">
    <source>
        <dbReference type="Proteomes" id="UP000593890"/>
    </source>
</evidence>
<dbReference type="InterPro" id="IPR011545">
    <property type="entry name" value="DEAD/DEAH_box_helicase_dom"/>
</dbReference>
<protein>
    <recommendedName>
        <fullName evidence="9">Transcription-repair-coupling factor</fullName>
        <shortName evidence="9">TRCF</shortName>
        <ecNumber evidence="9">3.6.4.-</ecNumber>
    </recommendedName>
</protein>
<dbReference type="NCBIfam" id="TIGR00580">
    <property type="entry name" value="mfd"/>
    <property type="match status" value="1"/>
</dbReference>
<dbReference type="GO" id="GO:0005524">
    <property type="term" value="F:ATP binding"/>
    <property type="evidence" value="ECO:0007669"/>
    <property type="project" value="UniProtKB-UniRule"/>
</dbReference>
<proteinExistence type="inferred from homology"/>
<evidence type="ECO:0000256" key="4">
    <source>
        <dbReference type="ARBA" id="ARBA00022801"/>
    </source>
</evidence>
<keyword evidence="1 9" id="KW-0963">Cytoplasm</keyword>
<dbReference type="Pfam" id="PF02559">
    <property type="entry name" value="CarD_TRCF_RID"/>
    <property type="match status" value="1"/>
</dbReference>
<keyword evidence="6 9" id="KW-0067">ATP-binding</keyword>
<organism evidence="12 13">
    <name type="scientific">Solibaculum mannosilyticum</name>
    <dbReference type="NCBI Taxonomy" id="2780922"/>
    <lineage>
        <taxon>Bacteria</taxon>
        <taxon>Bacillati</taxon>
        <taxon>Bacillota</taxon>
        <taxon>Clostridia</taxon>
        <taxon>Eubacteriales</taxon>
        <taxon>Oscillospiraceae</taxon>
        <taxon>Solibaculum</taxon>
    </lineage>
</organism>
<dbReference type="GO" id="GO:0005737">
    <property type="term" value="C:cytoplasm"/>
    <property type="evidence" value="ECO:0007669"/>
    <property type="project" value="UniProtKB-SubCell"/>
</dbReference>
<evidence type="ECO:0000256" key="2">
    <source>
        <dbReference type="ARBA" id="ARBA00022741"/>
    </source>
</evidence>
<keyword evidence="8 9" id="KW-0234">DNA repair</keyword>
<dbReference type="Pfam" id="PF17757">
    <property type="entry name" value="UvrB_inter"/>
    <property type="match status" value="1"/>
</dbReference>
<dbReference type="GO" id="GO:0003684">
    <property type="term" value="F:damaged DNA binding"/>
    <property type="evidence" value="ECO:0007669"/>
    <property type="project" value="InterPro"/>
</dbReference>
<dbReference type="SUPFAM" id="SSF52540">
    <property type="entry name" value="P-loop containing nucleoside triphosphate hydrolases"/>
    <property type="match status" value="4"/>
</dbReference>
<dbReference type="SUPFAM" id="SSF143517">
    <property type="entry name" value="TRCF domain-like"/>
    <property type="match status" value="1"/>
</dbReference>
<evidence type="ECO:0000256" key="6">
    <source>
        <dbReference type="ARBA" id="ARBA00022840"/>
    </source>
</evidence>
<feature type="domain" description="Helicase ATP-binding" evidence="10">
    <location>
        <begin position="627"/>
        <end position="788"/>
    </location>
</feature>
<dbReference type="Pfam" id="PF03461">
    <property type="entry name" value="TRCF"/>
    <property type="match status" value="1"/>
</dbReference>
<dbReference type="GO" id="GO:0003678">
    <property type="term" value="F:DNA helicase activity"/>
    <property type="evidence" value="ECO:0007669"/>
    <property type="project" value="TreeGrafter"/>
</dbReference>
<dbReference type="Pfam" id="PF00270">
    <property type="entry name" value="DEAD"/>
    <property type="match status" value="1"/>
</dbReference>
<dbReference type="InterPro" id="IPR041471">
    <property type="entry name" value="UvrB_inter"/>
</dbReference>
<dbReference type="SMART" id="SM01058">
    <property type="entry name" value="CarD_TRCF"/>
    <property type="match status" value="1"/>
</dbReference>
<dbReference type="InterPro" id="IPR047112">
    <property type="entry name" value="RecG/Mfd"/>
</dbReference>
<dbReference type="Gene3D" id="3.30.2060.10">
    <property type="entry name" value="Penicillin-binding protein 1b domain"/>
    <property type="match status" value="1"/>
</dbReference>
<dbReference type="AlphaFoldDB" id="A0A7I8CYC8"/>
<evidence type="ECO:0000256" key="1">
    <source>
        <dbReference type="ARBA" id="ARBA00022490"/>
    </source>
</evidence>
<dbReference type="EMBL" id="AP023321">
    <property type="protein sequence ID" value="BCI59481.1"/>
    <property type="molecule type" value="Genomic_DNA"/>
</dbReference>
<dbReference type="SMART" id="SM00982">
    <property type="entry name" value="TRCF"/>
    <property type="match status" value="1"/>
</dbReference>
<dbReference type="InterPro" id="IPR003711">
    <property type="entry name" value="CarD-like/TRCF_RID"/>
</dbReference>
<dbReference type="InterPro" id="IPR004576">
    <property type="entry name" value="Mfd"/>
</dbReference>
<evidence type="ECO:0000259" key="10">
    <source>
        <dbReference type="PROSITE" id="PS51192"/>
    </source>
</evidence>
<evidence type="ECO:0000313" key="12">
    <source>
        <dbReference type="EMBL" id="BCI59481.1"/>
    </source>
</evidence>
<evidence type="ECO:0000256" key="8">
    <source>
        <dbReference type="ARBA" id="ARBA00023204"/>
    </source>
</evidence>
<sequence>MTFLTNALKGLPEFDTVAGCIRAGRAPMAVSGLSGIQKAHFVYALGQMLERPAIVLAGDESECAQLQRDLEAMGARVLLYPARDLTFQKLEGISREYEHTRLQVLYALQNGQCDVVLTTPDAAMLYTIPPALLQERTVRLHSGQRIPLKQMAAALVDAGYVRADQVDGIGQFSIRGGICDFYAPGTSAPTRVEMWDDEIDTLLSFDPETQRRTEQLEEAVITPAVEILPPPDDQLSEGIRRLQKGLRGAKHQAALNHLSEDLDRLEGGGRLHALDKYLPLIYPQRASLFDYIGDGMLFVSDPVKVKERAHSFHWQMGEDIKSMLEEGILCKGITEFSLPGEQMPGIYEQYRAVYLDAFTRAGYETPLRHLISVNTRQLSVWAGGLDLLKEDIEPMLDRNWAVAVLAGTGKSADNLCRNLRELGLPAVYVERCEMLIPGQITILPGSLSAGMEYPGAKVGILTQGQIAAVRKRKVRHKAGDTLTSLSDLSIGDYVVHATHGIGLFEGIHKMDVHGVIKDYIKIRYDKGDILYVPVTQLDLVSKYIGPKEDSKVKLHRLGGTEWQKARSRVRKAVKDMAKQLIKLYAERMKVEGFACGPDTDWQSDFERRFAYEETEDQLRCVDEIKADMERSFPMDRLLCGDVGFGKTEVALRGAFKCIDNGRQCALLVPTTILAWQHYQTILTRFEGFPIKVEVLSRYRTPKQQAAILNKLRRGEIDMIVGTHRLVQKDVQFKNLGLVIVDEEQRFGVAQKEKLKELFPGVDCLTLSATPIPRTLNMAMSGVRDMSVIEEAPQDRHPVQTYVVEYDPAVLDEAIRRELRRGGQVYYLHNRVESIEQTAYRISQRIPGAKVGVAHGKMTEEALSDVWEQLLGNEINVLVCTTIIETGVDIPNCNTLIIENADRMGLAQLHQLRGRVGRSSRRAYAYLTFAGGKVLSEISTKRLAAIREFTEFGSGFKIAMRDLEIRGAGNILGAEQHGHMEAVGYDMYLRLLSEAVDEEKGEKTTRREAECLVDVQIGAHIPEQYIPSAAQRLDIYRRIADIRTQEDVSDVLDELIDRFGDVPDAVAGLVEVSLLRNMAADLGISEISQKNDRLLFYIHIPDLERTSRLMANMKGRVMLSAGQKPYIQVKMLPGQSPLACMRETLEGMADVKEEKRSK</sequence>
<dbReference type="PROSITE" id="PS51194">
    <property type="entry name" value="HELICASE_CTER"/>
    <property type="match status" value="1"/>
</dbReference>
<dbReference type="InterPro" id="IPR014001">
    <property type="entry name" value="Helicase_ATP-bd"/>
</dbReference>
<dbReference type="SUPFAM" id="SSF141259">
    <property type="entry name" value="CarD-like"/>
    <property type="match status" value="1"/>
</dbReference>
<dbReference type="PANTHER" id="PTHR47964:SF1">
    <property type="entry name" value="ATP-DEPENDENT DNA HELICASE HOMOLOG RECG, CHLOROPLASTIC"/>
    <property type="match status" value="1"/>
</dbReference>
<keyword evidence="13" id="KW-1185">Reference proteome</keyword>
<dbReference type="GO" id="GO:0006355">
    <property type="term" value="P:regulation of DNA-templated transcription"/>
    <property type="evidence" value="ECO:0007669"/>
    <property type="project" value="UniProtKB-UniRule"/>
</dbReference>
<evidence type="ECO:0000259" key="11">
    <source>
        <dbReference type="PROSITE" id="PS51194"/>
    </source>
</evidence>
<dbReference type="Gene3D" id="2.40.10.170">
    <property type="match status" value="1"/>
</dbReference>
<dbReference type="Gene3D" id="3.40.50.300">
    <property type="entry name" value="P-loop containing nucleotide triphosphate hydrolases"/>
    <property type="match status" value="2"/>
</dbReference>
<dbReference type="PANTHER" id="PTHR47964">
    <property type="entry name" value="ATP-DEPENDENT DNA HELICASE HOMOLOG RECG, CHLOROPLASTIC"/>
    <property type="match status" value="1"/>
</dbReference>
<dbReference type="Proteomes" id="UP000593890">
    <property type="component" value="Chromosome"/>
</dbReference>
<dbReference type="InterPro" id="IPR001650">
    <property type="entry name" value="Helicase_C-like"/>
</dbReference>
<dbReference type="SMART" id="SM00487">
    <property type="entry name" value="DEXDc"/>
    <property type="match status" value="1"/>
</dbReference>
<dbReference type="Pfam" id="PF00271">
    <property type="entry name" value="Helicase_C"/>
    <property type="match status" value="1"/>
</dbReference>
<evidence type="ECO:0000256" key="9">
    <source>
        <dbReference type="HAMAP-Rule" id="MF_00969"/>
    </source>
</evidence>
<comment type="subcellular location">
    <subcellularLocation>
        <location evidence="9">Cytoplasm</location>
    </subcellularLocation>
</comment>
<dbReference type="InterPro" id="IPR037235">
    <property type="entry name" value="TRCF-like_C_D7"/>
</dbReference>
<accession>A0A7I8CYC8</accession>
<evidence type="ECO:0000256" key="5">
    <source>
        <dbReference type="ARBA" id="ARBA00022806"/>
    </source>
</evidence>
<reference evidence="13" key="1">
    <citation type="submission" date="2020-07" db="EMBL/GenBank/DDBJ databases">
        <title>Complete genome sequencing of Clostridia bacterium strain 12CBH8.</title>
        <authorList>
            <person name="Sakamoto M."/>
            <person name="Murakami T."/>
            <person name="Mori H."/>
        </authorList>
    </citation>
    <scope>NUCLEOTIDE SEQUENCE [LARGE SCALE GENOMIC DNA]</scope>
    <source>
        <strain evidence="13">12CBH8</strain>
    </source>
</reference>
<comment type="similarity">
    <text evidence="9">In the C-terminal section; belongs to the helicase family. RecG subfamily.</text>
</comment>
<gene>
    <name evidence="9 12" type="primary">mfd</name>
    <name evidence="12" type="ORF">C12CBH8_01200</name>
</gene>
<keyword evidence="3 9" id="KW-0227">DNA damage</keyword>
<dbReference type="CDD" id="cd17991">
    <property type="entry name" value="DEXHc_TRCF"/>
    <property type="match status" value="1"/>
</dbReference>
<dbReference type="GO" id="GO:0016787">
    <property type="term" value="F:hydrolase activity"/>
    <property type="evidence" value="ECO:0007669"/>
    <property type="project" value="UniProtKB-KW"/>
</dbReference>
<dbReference type="Gene3D" id="3.40.50.11180">
    <property type="match status" value="1"/>
</dbReference>
<dbReference type="InterPro" id="IPR036101">
    <property type="entry name" value="CarD-like/TRCF_RID_sf"/>
</dbReference>
<dbReference type="EC" id="3.6.4.-" evidence="9"/>
<feature type="domain" description="Helicase C-terminal" evidence="11">
    <location>
        <begin position="809"/>
        <end position="963"/>
    </location>
</feature>
<comment type="similarity">
    <text evidence="9">In the N-terminal section; belongs to the UvrB family.</text>
</comment>
<dbReference type="SMART" id="SM00490">
    <property type="entry name" value="HELICc"/>
    <property type="match status" value="1"/>
</dbReference>
<keyword evidence="7 9" id="KW-0238">DNA-binding</keyword>
<dbReference type="Gene3D" id="3.90.1150.50">
    <property type="entry name" value="Transcription-repair-coupling factor, D7 domain"/>
    <property type="match status" value="1"/>
</dbReference>
<keyword evidence="5" id="KW-0347">Helicase</keyword>
<dbReference type="HAMAP" id="MF_00969">
    <property type="entry name" value="TRCF"/>
    <property type="match status" value="1"/>
</dbReference>